<organism evidence="2 3">
    <name type="scientific">Deinococcus piscis</name>
    <dbReference type="NCBI Taxonomy" id="394230"/>
    <lineage>
        <taxon>Bacteria</taxon>
        <taxon>Thermotogati</taxon>
        <taxon>Deinococcota</taxon>
        <taxon>Deinococci</taxon>
        <taxon>Deinococcales</taxon>
        <taxon>Deinococcaceae</taxon>
        <taxon>Deinococcus</taxon>
    </lineage>
</organism>
<evidence type="ECO:0000313" key="3">
    <source>
        <dbReference type="Proteomes" id="UP000632154"/>
    </source>
</evidence>
<dbReference type="Proteomes" id="UP000632154">
    <property type="component" value="Unassembled WGS sequence"/>
</dbReference>
<dbReference type="PANTHER" id="PTHR30336">
    <property type="entry name" value="INNER MEMBRANE PROTEIN, PROBABLE PERMEASE"/>
    <property type="match status" value="1"/>
</dbReference>
<dbReference type="Pfam" id="PF02698">
    <property type="entry name" value="DUF218"/>
    <property type="match status" value="1"/>
</dbReference>
<keyword evidence="3" id="KW-1185">Reference proteome</keyword>
<dbReference type="InterPro" id="IPR003848">
    <property type="entry name" value="DUF218"/>
</dbReference>
<dbReference type="PANTHER" id="PTHR30336:SF20">
    <property type="entry name" value="DUF218 DOMAIN-CONTAINING PROTEIN"/>
    <property type="match status" value="1"/>
</dbReference>
<dbReference type="EMBL" id="BNAL01000003">
    <property type="protein sequence ID" value="GHF95801.1"/>
    <property type="molecule type" value="Genomic_DNA"/>
</dbReference>
<dbReference type="InterPro" id="IPR014729">
    <property type="entry name" value="Rossmann-like_a/b/a_fold"/>
</dbReference>
<comment type="caution">
    <text evidence="2">The sequence shown here is derived from an EMBL/GenBank/DDBJ whole genome shotgun (WGS) entry which is preliminary data.</text>
</comment>
<evidence type="ECO:0000313" key="2">
    <source>
        <dbReference type="EMBL" id="GHF95801.1"/>
    </source>
</evidence>
<reference evidence="3" key="1">
    <citation type="journal article" date="2019" name="Int. J. Syst. Evol. Microbiol.">
        <title>The Global Catalogue of Microorganisms (GCM) 10K type strain sequencing project: providing services to taxonomists for standard genome sequencing and annotation.</title>
        <authorList>
            <consortium name="The Broad Institute Genomics Platform"/>
            <consortium name="The Broad Institute Genome Sequencing Center for Infectious Disease"/>
            <person name="Wu L."/>
            <person name="Ma J."/>
        </authorList>
    </citation>
    <scope>NUCLEOTIDE SEQUENCE [LARGE SCALE GENOMIC DNA]</scope>
    <source>
        <strain evidence="3">CGMCC 1.18439</strain>
    </source>
</reference>
<gene>
    <name evidence="2" type="ORF">GCM10017783_04640</name>
</gene>
<accession>A0ABQ3K1M9</accession>
<dbReference type="Gene3D" id="3.40.50.620">
    <property type="entry name" value="HUPs"/>
    <property type="match status" value="1"/>
</dbReference>
<dbReference type="InterPro" id="IPR051599">
    <property type="entry name" value="Cell_Envelope_Assoc"/>
</dbReference>
<proteinExistence type="predicted"/>
<dbReference type="CDD" id="cd06259">
    <property type="entry name" value="YdcF-like"/>
    <property type="match status" value="1"/>
</dbReference>
<protein>
    <recommendedName>
        <fullName evidence="1">DUF218 domain-containing protein</fullName>
    </recommendedName>
</protein>
<sequence>MFGRLLRTLTLLTLALAAFFLWPLGVPQEKPHPTLVVLGAAQYAGRPSPAFQVRLDHALELYQAGGVQTIVVTGGRQDGDPYTEGGVGVSYLKRHGVPAGILKAEERSRTTAQNLNYAAELLPPHAAVTVVTDHVHAPRALAMARDMGFDANASPSPLWPSAGLRYRLRERLAWAAYLLLDYEGMRTEEFGAQELDT</sequence>
<name>A0ABQ3K1M9_9DEIO</name>
<evidence type="ECO:0000259" key="1">
    <source>
        <dbReference type="Pfam" id="PF02698"/>
    </source>
</evidence>
<feature type="domain" description="DUF218" evidence="1">
    <location>
        <begin position="35"/>
        <end position="161"/>
    </location>
</feature>
<dbReference type="RefSeq" id="WP_189642057.1">
    <property type="nucleotide sequence ID" value="NZ_BNAL01000003.1"/>
</dbReference>